<protein>
    <recommendedName>
        <fullName evidence="4">G domain-containing protein</fullName>
    </recommendedName>
</protein>
<accession>A0ABR1J2A1</accession>
<evidence type="ECO:0000313" key="2">
    <source>
        <dbReference type="EMBL" id="KAK7444070.1"/>
    </source>
</evidence>
<gene>
    <name evidence="2" type="ORF">VKT23_015468</name>
</gene>
<organism evidence="2 3">
    <name type="scientific">Marasmiellus scandens</name>
    <dbReference type="NCBI Taxonomy" id="2682957"/>
    <lineage>
        <taxon>Eukaryota</taxon>
        <taxon>Fungi</taxon>
        <taxon>Dikarya</taxon>
        <taxon>Basidiomycota</taxon>
        <taxon>Agaricomycotina</taxon>
        <taxon>Agaricomycetes</taxon>
        <taxon>Agaricomycetidae</taxon>
        <taxon>Agaricales</taxon>
        <taxon>Marasmiineae</taxon>
        <taxon>Omphalotaceae</taxon>
        <taxon>Marasmiellus</taxon>
    </lineage>
</organism>
<comment type="caution">
    <text evidence="2">The sequence shown here is derived from an EMBL/GenBank/DDBJ whole genome shotgun (WGS) entry which is preliminary data.</text>
</comment>
<feature type="coiled-coil region" evidence="1">
    <location>
        <begin position="225"/>
        <end position="281"/>
    </location>
</feature>
<evidence type="ECO:0008006" key="4">
    <source>
        <dbReference type="Google" id="ProtNLM"/>
    </source>
</evidence>
<keyword evidence="3" id="KW-1185">Reference proteome</keyword>
<evidence type="ECO:0000256" key="1">
    <source>
        <dbReference type="SAM" id="Coils"/>
    </source>
</evidence>
<dbReference type="Gene3D" id="3.40.50.300">
    <property type="entry name" value="P-loop containing nucleotide triphosphate hydrolases"/>
    <property type="match status" value="1"/>
</dbReference>
<proteinExistence type="predicted"/>
<name>A0ABR1J2A1_9AGAR</name>
<reference evidence="2 3" key="1">
    <citation type="submission" date="2024-01" db="EMBL/GenBank/DDBJ databases">
        <title>A draft genome for the cacao thread blight pathogen Marasmiellus scandens.</title>
        <authorList>
            <person name="Baruah I.K."/>
            <person name="Leung J."/>
            <person name="Bukari Y."/>
            <person name="Amoako-Attah I."/>
            <person name="Meinhardt L.W."/>
            <person name="Bailey B.A."/>
            <person name="Cohen S.P."/>
        </authorList>
    </citation>
    <scope>NUCLEOTIDE SEQUENCE [LARGE SCALE GENOMIC DNA]</scope>
    <source>
        <strain evidence="2 3">GH-19</strain>
    </source>
</reference>
<keyword evidence="1" id="KW-0175">Coiled coil</keyword>
<sequence length="396" mass="44535">MQTATETSANGSQEAMILLMGPTGTGKSTFIKFFNPENDDIHIGHDLESQTIDITTSIYIDEEAQLAITLVDTPGFDDSREGVTDTDILGKIAAFLQDEGGRKLNGIIYLHRISDPRMGATTKKNLRMFTQLCGENNFGNLRIVTTNWSHVDETEGNRREASLIKGAFKPLLDGGAVMHRQDKELESARQIINELKYKSPVTLKIQEELNAGRALGDTSAGAVIIEEMKELQKKHVKELEDLKNEMEEAMKANDDELQAELDEERQKLEEMMARAEQDQRMLLMVREVRSEADAEMFRRALHEHTYTEPNGVSEHISTARPTEVYNSQNRTRLEGDERVGMESGNVSGDGVMKQIFNSVQRISLGDLRNLSFTAVWNLACMVIRKAGEMGLERVRR</sequence>
<dbReference type="Proteomes" id="UP001498398">
    <property type="component" value="Unassembled WGS sequence"/>
</dbReference>
<dbReference type="SUPFAM" id="SSF52540">
    <property type="entry name" value="P-loop containing nucleoside triphosphate hydrolases"/>
    <property type="match status" value="2"/>
</dbReference>
<dbReference type="EMBL" id="JBANRG010000052">
    <property type="protein sequence ID" value="KAK7444070.1"/>
    <property type="molecule type" value="Genomic_DNA"/>
</dbReference>
<dbReference type="InterPro" id="IPR027417">
    <property type="entry name" value="P-loop_NTPase"/>
</dbReference>
<evidence type="ECO:0000313" key="3">
    <source>
        <dbReference type="Proteomes" id="UP001498398"/>
    </source>
</evidence>